<reference evidence="5 6" key="1">
    <citation type="submission" date="2018-09" db="EMBL/GenBank/DDBJ databases">
        <title>Genome sequencing of strain 6GH32-13.</title>
        <authorList>
            <person name="Weon H.-Y."/>
            <person name="Heo J."/>
            <person name="Kwon S.-W."/>
        </authorList>
    </citation>
    <scope>NUCLEOTIDE SEQUENCE [LARGE SCALE GENOMIC DNA]</scope>
    <source>
        <strain evidence="5 6">5GH32-13</strain>
    </source>
</reference>
<dbReference type="PROSITE" id="PS50293">
    <property type="entry name" value="TPR_REGION"/>
    <property type="match status" value="2"/>
</dbReference>
<dbReference type="InterPro" id="IPR011990">
    <property type="entry name" value="TPR-like_helical_dom_sf"/>
</dbReference>
<dbReference type="SUPFAM" id="SSF48452">
    <property type="entry name" value="TPR-like"/>
    <property type="match status" value="2"/>
</dbReference>
<dbReference type="KEGG" id="pseg:D3H65_05975"/>
<dbReference type="PANTHER" id="PTHR44858:SF1">
    <property type="entry name" value="UDP-N-ACETYLGLUCOSAMINE--PEPTIDE N-ACETYLGLUCOSAMINYLTRANSFERASE SPINDLY-RELATED"/>
    <property type="match status" value="1"/>
</dbReference>
<gene>
    <name evidence="5" type="ORF">D3H65_05975</name>
</gene>
<evidence type="ECO:0000256" key="1">
    <source>
        <dbReference type="ARBA" id="ARBA00022737"/>
    </source>
</evidence>
<evidence type="ECO:0000313" key="6">
    <source>
        <dbReference type="Proteomes" id="UP000263900"/>
    </source>
</evidence>
<dbReference type="Pfam" id="PF13414">
    <property type="entry name" value="TPR_11"/>
    <property type="match status" value="1"/>
</dbReference>
<proteinExistence type="predicted"/>
<feature type="repeat" description="TPR" evidence="3">
    <location>
        <begin position="367"/>
        <end position="400"/>
    </location>
</feature>
<dbReference type="OrthoDB" id="6058208at2"/>
<dbReference type="SUPFAM" id="SSF117074">
    <property type="entry name" value="Hypothetical protein PA1324"/>
    <property type="match status" value="1"/>
</dbReference>
<dbReference type="Pfam" id="PF00515">
    <property type="entry name" value="TPR_1"/>
    <property type="match status" value="3"/>
</dbReference>
<dbReference type="EMBL" id="CP032157">
    <property type="protein sequence ID" value="AXY73554.1"/>
    <property type="molecule type" value="Genomic_DNA"/>
</dbReference>
<dbReference type="Pfam" id="PF13181">
    <property type="entry name" value="TPR_8"/>
    <property type="match status" value="1"/>
</dbReference>
<name>A0A3B7MGQ3_9BACT</name>
<evidence type="ECO:0000256" key="2">
    <source>
        <dbReference type="ARBA" id="ARBA00022803"/>
    </source>
</evidence>
<evidence type="ECO:0000313" key="5">
    <source>
        <dbReference type="EMBL" id="AXY73554.1"/>
    </source>
</evidence>
<feature type="repeat" description="TPR" evidence="3">
    <location>
        <begin position="265"/>
        <end position="298"/>
    </location>
</feature>
<keyword evidence="6" id="KW-1185">Reference proteome</keyword>
<dbReference type="PANTHER" id="PTHR44858">
    <property type="entry name" value="TETRATRICOPEPTIDE REPEAT PROTEIN 6"/>
    <property type="match status" value="1"/>
</dbReference>
<feature type="repeat" description="TPR" evidence="3">
    <location>
        <begin position="299"/>
        <end position="332"/>
    </location>
</feature>
<accession>A0A3B7MGQ3</accession>
<evidence type="ECO:0000256" key="4">
    <source>
        <dbReference type="SAM" id="SignalP"/>
    </source>
</evidence>
<sequence length="619" mass="69907">MMRTSFLLFLILITTGLFSPSFAQSGSNADLAVSQLLEGNFQLAKKTANDVINNDKNNGLAYAVHGAGEIFDNRMTAAQADLERAVKISPDNGVYNALLADCYWIQNNTATAKKTAEKALGLLRAPKTSLDYFARALAAMVLEKPDDALADYSKAIELNPRNVRAIAKRGLIYNNRKQLDLALADFNKAIELNPRFVVSLYYRGNIYLNQQKRELAIADYTKVVETDPTYADAWFNRAVAYKQLSKFDQALADYAKYLQLYPKDYDAYNNRGHVYYVQEKYDDAIVEYSKAIELAPKVSISYVFRGNCYGRKDQVEAAIREHTRAIEIDPKQIEAYIQRGHLLYRSKMLAEANKDYTKVVELDPKNPTGYLYLGFIHHDKQHFQEAITNYSKSIELDPKNMYAYQNRAEAYDAIGNSKLADLDRKQFADLGGQLNASGGTTRKSIFPLGSFDPALAKAALSRGLSTIRGKACTKVDGLIFNASGVKVVLYPVTPYLEEWYDLREKKEGKKTGVYMSNEANDYVIEAYADSEGRFEFRGLKPGKYFIQVIHSFNQLKTSRIYTGSDVSQNGPVRTTTNYYYDQDYTVARAKRLEKFVEIKEDGENKKITMANGLIKSCTF</sequence>
<feature type="repeat" description="TPR" evidence="3">
    <location>
        <begin position="231"/>
        <end position="264"/>
    </location>
</feature>
<dbReference type="InterPro" id="IPR019734">
    <property type="entry name" value="TPR_rpt"/>
</dbReference>
<dbReference type="InterPro" id="IPR050498">
    <property type="entry name" value="Ycf3"/>
</dbReference>
<dbReference type="RefSeq" id="WP_119049392.1">
    <property type="nucleotide sequence ID" value="NZ_CP032157.1"/>
</dbReference>
<dbReference type="InterPro" id="IPR013105">
    <property type="entry name" value="TPR_2"/>
</dbReference>
<dbReference type="Gene3D" id="1.25.40.10">
    <property type="entry name" value="Tetratricopeptide repeat domain"/>
    <property type="match status" value="4"/>
</dbReference>
<dbReference type="Proteomes" id="UP000263900">
    <property type="component" value="Chromosome"/>
</dbReference>
<keyword evidence="1" id="KW-0677">Repeat</keyword>
<feature type="repeat" description="TPR" evidence="3">
    <location>
        <begin position="333"/>
        <end position="366"/>
    </location>
</feature>
<feature type="signal peptide" evidence="4">
    <location>
        <begin position="1"/>
        <end position="23"/>
    </location>
</feature>
<protein>
    <submittedName>
        <fullName evidence="5">Tetratricopeptide repeat protein</fullName>
    </submittedName>
</protein>
<feature type="repeat" description="TPR" evidence="3">
    <location>
        <begin position="129"/>
        <end position="162"/>
    </location>
</feature>
<dbReference type="PROSITE" id="PS50005">
    <property type="entry name" value="TPR"/>
    <property type="match status" value="8"/>
</dbReference>
<dbReference type="SMART" id="SM00028">
    <property type="entry name" value="TPR"/>
    <property type="match status" value="10"/>
</dbReference>
<evidence type="ECO:0000256" key="3">
    <source>
        <dbReference type="PROSITE-ProRule" id="PRU00339"/>
    </source>
</evidence>
<feature type="repeat" description="TPR" evidence="3">
    <location>
        <begin position="197"/>
        <end position="230"/>
    </location>
</feature>
<feature type="repeat" description="TPR" evidence="3">
    <location>
        <begin position="163"/>
        <end position="196"/>
    </location>
</feature>
<organism evidence="5 6">
    <name type="scientific">Paraflavitalea soli</name>
    <dbReference type="NCBI Taxonomy" id="2315862"/>
    <lineage>
        <taxon>Bacteria</taxon>
        <taxon>Pseudomonadati</taxon>
        <taxon>Bacteroidota</taxon>
        <taxon>Chitinophagia</taxon>
        <taxon>Chitinophagales</taxon>
        <taxon>Chitinophagaceae</taxon>
        <taxon>Paraflavitalea</taxon>
    </lineage>
</organism>
<keyword evidence="4" id="KW-0732">Signal</keyword>
<dbReference type="Gene3D" id="2.60.40.1120">
    <property type="entry name" value="Carboxypeptidase-like, regulatory domain"/>
    <property type="match status" value="1"/>
</dbReference>
<dbReference type="Pfam" id="PF07719">
    <property type="entry name" value="TPR_2"/>
    <property type="match status" value="2"/>
</dbReference>
<keyword evidence="2 3" id="KW-0802">TPR repeat</keyword>
<feature type="chain" id="PRO_5017765786" evidence="4">
    <location>
        <begin position="24"/>
        <end position="619"/>
    </location>
</feature>
<dbReference type="AlphaFoldDB" id="A0A3B7MGQ3"/>